<dbReference type="OrthoDB" id="5430450at2759"/>
<evidence type="ECO:0000313" key="3">
    <source>
        <dbReference type="Proteomes" id="UP000775872"/>
    </source>
</evidence>
<feature type="compositionally biased region" description="Basic residues" evidence="1">
    <location>
        <begin position="556"/>
        <end position="567"/>
    </location>
</feature>
<protein>
    <submittedName>
        <fullName evidence="2">Uncharacterized protein</fullName>
    </submittedName>
</protein>
<gene>
    <name evidence="2" type="ORF">CSOL1703_00017277</name>
</gene>
<reference evidence="3" key="1">
    <citation type="submission" date="2019-06" db="EMBL/GenBank/DDBJ databases">
        <authorList>
            <person name="Broberg M."/>
        </authorList>
    </citation>
    <scope>NUCLEOTIDE SEQUENCE [LARGE SCALE GENOMIC DNA]</scope>
</reference>
<dbReference type="AlphaFoldDB" id="A0A9N9Z1I1"/>
<feature type="region of interest" description="Disordered" evidence="1">
    <location>
        <begin position="40"/>
        <end position="67"/>
    </location>
</feature>
<keyword evidence="3" id="KW-1185">Reference proteome</keyword>
<comment type="caution">
    <text evidence="2">The sequence shown here is derived from an EMBL/GenBank/DDBJ whole genome shotgun (WGS) entry which is preliminary data.</text>
</comment>
<evidence type="ECO:0000256" key="1">
    <source>
        <dbReference type="SAM" id="MobiDB-lite"/>
    </source>
</evidence>
<dbReference type="EMBL" id="CABFOC020000029">
    <property type="protein sequence ID" value="CAH0047387.1"/>
    <property type="molecule type" value="Genomic_DNA"/>
</dbReference>
<sequence length="674" mass="76982">MSTYPSSKASHYLQRSKARLQIVSESLQCSADRARVARQAKFSMRSGSVGPDHSKSQNSSDGNQHPGQVEVDESIVFPEFIDLPDDLHSIFQWDRPMRPDDSEGLVNQVIAEMHPDWRPLGAGFMVTSRGALVDTGLLEEGDWDFQRSASSSWREPQVYPGPWDAFDNPHVFEDALVRLFDSLFTPLTRANFLNRTKLPLHNPPSSTEKPPFCYQYEKDQTYFISLRCGLPLRYNQPWFPLQKKDLPVLPKRFLCKDEHLMKAETSLPIIVYKEKRTLRQWKEASLPGQRKDWRACPHVCTASGGKIPADFLAYHAPENLLNIRFMSVGCLKKSKRPSKHADAHRLIAAHMGDWVDMTLSTEEYSLIERNPDEVKYQLFSTLASSLQNNLSSSLDDAYCDQPYVWESSGSPQRSPLEKEWHPLPQLIKANRKKRIKILLPYENFCGALFGKEFQINRLIREETQCKVYSVTRLDNSKEGLEAKVFHLQGAARSSRQSRKRTIARVKNVVYHVKEAGKLFLVYQASNSSTARGRVLEQSPRPESSVDMNSSISKQPAKSRRTRRRKKVQGSSTKEVGSTMDHMDDLNLSEILDLGGRSSKLKPFYGILDSTSTKELSLQINNLTCERAFLDRQLSILHNSTTFQGEKESTLTIGQLRNHIEFLQTERRLRTNFNG</sequence>
<evidence type="ECO:0000313" key="2">
    <source>
        <dbReference type="EMBL" id="CAH0047387.1"/>
    </source>
</evidence>
<organism evidence="2 3">
    <name type="scientific">Clonostachys solani</name>
    <dbReference type="NCBI Taxonomy" id="160281"/>
    <lineage>
        <taxon>Eukaryota</taxon>
        <taxon>Fungi</taxon>
        <taxon>Dikarya</taxon>
        <taxon>Ascomycota</taxon>
        <taxon>Pezizomycotina</taxon>
        <taxon>Sordariomycetes</taxon>
        <taxon>Hypocreomycetidae</taxon>
        <taxon>Hypocreales</taxon>
        <taxon>Bionectriaceae</taxon>
        <taxon>Clonostachys</taxon>
    </lineage>
</organism>
<feature type="region of interest" description="Disordered" evidence="1">
    <location>
        <begin position="530"/>
        <end position="579"/>
    </location>
</feature>
<dbReference type="Proteomes" id="UP000775872">
    <property type="component" value="Unassembled WGS sequence"/>
</dbReference>
<feature type="compositionally biased region" description="Polar residues" evidence="1">
    <location>
        <begin position="56"/>
        <end position="66"/>
    </location>
</feature>
<proteinExistence type="predicted"/>
<name>A0A9N9Z1I1_9HYPO</name>
<feature type="compositionally biased region" description="Polar residues" evidence="1">
    <location>
        <begin position="545"/>
        <end position="555"/>
    </location>
</feature>
<reference evidence="2 3" key="2">
    <citation type="submission" date="2021-10" db="EMBL/GenBank/DDBJ databases">
        <authorList>
            <person name="Piombo E."/>
        </authorList>
    </citation>
    <scope>NUCLEOTIDE SEQUENCE [LARGE SCALE GENOMIC DNA]</scope>
</reference>
<accession>A0A9N9Z1I1</accession>